<feature type="transmembrane region" description="Helical" evidence="1">
    <location>
        <begin position="50"/>
        <end position="68"/>
    </location>
</feature>
<feature type="transmembrane region" description="Helical" evidence="1">
    <location>
        <begin position="276"/>
        <end position="296"/>
    </location>
</feature>
<sequence length="366" mass="41004">MASSPSRLASLDALRGLAALAVVLFHYLPYYDKLYGHGFELPEAATATLLFGRYGVHLFFILSGFVIFMTLERTSKASWFGLARAFRLLPALWAAIVLTFLSVHWLGPESRAVPLEVALLNTTLLHEYFGKAHVDGAYWSLVVEVTFYSWMALLFFGLRRWQHLRLALAAWVIVSYAGALWWKQIPPELEFLVKDLLFVKYAPLFVAGMLIYRRHRYGGGSAFDNTLLALSIGHGLVAYKLPYSLFVLGCFAVFALAVAGRMNWLSNRPMLWLGSLSYSLYLVHQNIGYGVIGWSYEAGLPGWLGVILALTTALALASAIHYSVEKPSLARFRTWRRKAEAVYLPVSPSRFNSTVPLSPRRDPADS</sequence>
<feature type="transmembrane region" description="Helical" evidence="1">
    <location>
        <begin position="12"/>
        <end position="30"/>
    </location>
</feature>
<dbReference type="EMBL" id="JASSQD010000001">
    <property type="protein sequence ID" value="MDK9556429.1"/>
    <property type="molecule type" value="Genomic_DNA"/>
</dbReference>
<keyword evidence="3" id="KW-0012">Acyltransferase</keyword>
<accession>A0ABT7H8S7</accession>
<protein>
    <submittedName>
        <fullName evidence="3">Acyltransferase</fullName>
        <ecNumber evidence="3">2.3.-.-</ecNumber>
    </submittedName>
</protein>
<reference evidence="3 4" key="1">
    <citation type="submission" date="2023-05" db="EMBL/GenBank/DDBJ databases">
        <title>Marinobacter albus sp. nov., a marine bacterium isolated from sand in a coastal intertidal zone of huludao.</title>
        <authorList>
            <person name="Deng T."/>
        </authorList>
    </citation>
    <scope>NUCLEOTIDE SEQUENCE [LARGE SCALE GENOMIC DNA]</scope>
    <source>
        <strain evidence="3 4">M216</strain>
    </source>
</reference>
<keyword evidence="1" id="KW-0472">Membrane</keyword>
<dbReference type="EC" id="2.3.-.-" evidence="3"/>
<feature type="transmembrane region" description="Helical" evidence="1">
    <location>
        <begin position="88"/>
        <end position="107"/>
    </location>
</feature>
<keyword evidence="4" id="KW-1185">Reference proteome</keyword>
<dbReference type="InterPro" id="IPR002656">
    <property type="entry name" value="Acyl_transf_3_dom"/>
</dbReference>
<evidence type="ECO:0000313" key="3">
    <source>
        <dbReference type="EMBL" id="MDK9556429.1"/>
    </source>
</evidence>
<feature type="transmembrane region" description="Helical" evidence="1">
    <location>
        <begin position="245"/>
        <end position="264"/>
    </location>
</feature>
<feature type="transmembrane region" description="Helical" evidence="1">
    <location>
        <begin position="137"/>
        <end position="156"/>
    </location>
</feature>
<name>A0ABT7H8S7_9GAMM</name>
<dbReference type="RefSeq" id="WP_285367084.1">
    <property type="nucleotide sequence ID" value="NZ_JASSQD010000001.1"/>
</dbReference>
<gene>
    <name evidence="3" type="ORF">QQF73_02235</name>
</gene>
<feature type="transmembrane region" description="Helical" evidence="1">
    <location>
        <begin position="168"/>
        <end position="185"/>
    </location>
</feature>
<feature type="domain" description="Acyltransferase 3" evidence="2">
    <location>
        <begin position="9"/>
        <end position="320"/>
    </location>
</feature>
<organism evidence="3 4">
    <name type="scientific">Marinobacter albus</name>
    <dbReference type="NCBI Taxonomy" id="3030833"/>
    <lineage>
        <taxon>Bacteria</taxon>
        <taxon>Pseudomonadati</taxon>
        <taxon>Pseudomonadota</taxon>
        <taxon>Gammaproteobacteria</taxon>
        <taxon>Pseudomonadales</taxon>
        <taxon>Marinobacteraceae</taxon>
        <taxon>Marinobacter</taxon>
    </lineage>
</organism>
<keyword evidence="3" id="KW-0808">Transferase</keyword>
<dbReference type="InterPro" id="IPR050879">
    <property type="entry name" value="Acyltransferase_3"/>
</dbReference>
<dbReference type="PANTHER" id="PTHR23028">
    <property type="entry name" value="ACETYLTRANSFERASE"/>
    <property type="match status" value="1"/>
</dbReference>
<dbReference type="Pfam" id="PF01757">
    <property type="entry name" value="Acyl_transf_3"/>
    <property type="match status" value="1"/>
</dbReference>
<proteinExistence type="predicted"/>
<dbReference type="PANTHER" id="PTHR23028:SF131">
    <property type="entry name" value="BLR2367 PROTEIN"/>
    <property type="match status" value="1"/>
</dbReference>
<comment type="caution">
    <text evidence="3">The sequence shown here is derived from an EMBL/GenBank/DDBJ whole genome shotgun (WGS) entry which is preliminary data.</text>
</comment>
<evidence type="ECO:0000256" key="1">
    <source>
        <dbReference type="SAM" id="Phobius"/>
    </source>
</evidence>
<dbReference type="GO" id="GO:0016746">
    <property type="term" value="F:acyltransferase activity"/>
    <property type="evidence" value="ECO:0007669"/>
    <property type="project" value="UniProtKB-KW"/>
</dbReference>
<evidence type="ECO:0000313" key="4">
    <source>
        <dbReference type="Proteomes" id="UP001223547"/>
    </source>
</evidence>
<feature type="transmembrane region" description="Helical" evidence="1">
    <location>
        <begin position="302"/>
        <end position="324"/>
    </location>
</feature>
<dbReference type="Proteomes" id="UP001223547">
    <property type="component" value="Unassembled WGS sequence"/>
</dbReference>
<keyword evidence="1" id="KW-0812">Transmembrane</keyword>
<keyword evidence="1" id="KW-1133">Transmembrane helix</keyword>
<evidence type="ECO:0000259" key="2">
    <source>
        <dbReference type="Pfam" id="PF01757"/>
    </source>
</evidence>